<gene>
    <name evidence="1" type="ORF">SO694_00017452</name>
</gene>
<name>A0ABR1G1L7_AURAN</name>
<evidence type="ECO:0000313" key="2">
    <source>
        <dbReference type="Proteomes" id="UP001363151"/>
    </source>
</evidence>
<dbReference type="Proteomes" id="UP001363151">
    <property type="component" value="Unassembled WGS sequence"/>
</dbReference>
<dbReference type="InterPro" id="IPR011043">
    <property type="entry name" value="Gal_Oxase/kelch_b-propeller"/>
</dbReference>
<organism evidence="1 2">
    <name type="scientific">Aureococcus anophagefferens</name>
    <name type="common">Harmful bloom alga</name>
    <dbReference type="NCBI Taxonomy" id="44056"/>
    <lineage>
        <taxon>Eukaryota</taxon>
        <taxon>Sar</taxon>
        <taxon>Stramenopiles</taxon>
        <taxon>Ochrophyta</taxon>
        <taxon>Pelagophyceae</taxon>
        <taxon>Pelagomonadales</taxon>
        <taxon>Pelagomonadaceae</taxon>
        <taxon>Aureococcus</taxon>
    </lineage>
</organism>
<dbReference type="Pfam" id="PF24681">
    <property type="entry name" value="Kelch_KLHDC2_KLHL20_DRC7"/>
    <property type="match status" value="1"/>
</dbReference>
<proteinExistence type="predicted"/>
<dbReference type="SUPFAM" id="SSF50965">
    <property type="entry name" value="Galactose oxidase, central domain"/>
    <property type="match status" value="1"/>
</dbReference>
<reference evidence="1 2" key="1">
    <citation type="submission" date="2024-03" db="EMBL/GenBank/DDBJ databases">
        <title>Aureococcus anophagefferens CCMP1851 and Kratosvirus quantuckense: Draft genome of a second virus-susceptible host strain in the model system.</title>
        <authorList>
            <person name="Chase E."/>
            <person name="Truchon A.R."/>
            <person name="Schepens W."/>
            <person name="Wilhelm S.W."/>
        </authorList>
    </citation>
    <scope>NUCLEOTIDE SEQUENCE [LARGE SCALE GENOMIC DNA]</scope>
    <source>
        <strain evidence="1 2">CCMP1851</strain>
    </source>
</reference>
<evidence type="ECO:0000313" key="1">
    <source>
        <dbReference type="EMBL" id="KAK7242558.1"/>
    </source>
</evidence>
<dbReference type="Gene3D" id="2.120.10.80">
    <property type="entry name" value="Kelch-type beta propeller"/>
    <property type="match status" value="1"/>
</dbReference>
<comment type="caution">
    <text evidence="1">The sequence shown here is derived from an EMBL/GenBank/DDBJ whole genome shotgun (WGS) entry which is preliminary data.</text>
</comment>
<accession>A0ABR1G1L7</accession>
<dbReference type="InterPro" id="IPR015915">
    <property type="entry name" value="Kelch-typ_b-propeller"/>
</dbReference>
<dbReference type="PANTHER" id="PTHR23244">
    <property type="entry name" value="KELCH REPEAT DOMAIN"/>
    <property type="match status" value="1"/>
</dbReference>
<sequence>MDGVDTNDLLLEPDRDAEAAVSAKRLRYTWAQLPAHTPRPSPRCSHSATAVPGGLLIYGGGVATPGGKFTHCGDAWLLDEETARWRELEMDDSCARRGHTSVYDARREQLVVFGGVASYDATVGGDGDDVFVADASKLRIYDVGAHSLSLDATPASGEAPGPRRAHVAYAVDDAMVIYGGYTWRVGGADGVSPDDVCAVILEQSTPHVLDLATRTWSRLASGAPDASRGVRAWRRPARFGDMQWRAAFRGVALAACAAARGAAFVVGGVSAALGLAGGVHALSVDRAAAAGAAVGDARGGFEGTAWTPRFGCGAACLDDRFVVVFGGTVAGELDGELDAGQRESGRPVPCSSGGGVFGEAYFDDCYVLRLLDAPEGAERRPVASLASLAERRLASTSTRVDVAHLLAFAHDRGCAGLKRSCLEFRQRSYNPLFQDAGGDSAAPAPASGDAAALETRSGYGAARDAVLARELRRALDGMPMYF</sequence>
<keyword evidence="2" id="KW-1185">Reference proteome</keyword>
<protein>
    <submittedName>
        <fullName evidence="1">Uncharacterized protein</fullName>
    </submittedName>
</protein>
<dbReference type="EMBL" id="JBBJCI010000142">
    <property type="protein sequence ID" value="KAK7242558.1"/>
    <property type="molecule type" value="Genomic_DNA"/>
</dbReference>